<dbReference type="GO" id="GO:0016462">
    <property type="term" value="F:pyrophosphatase activity"/>
    <property type="evidence" value="ECO:0007669"/>
    <property type="project" value="InterPro"/>
</dbReference>
<accession>A0A2V0P276</accession>
<feature type="compositionally biased region" description="Polar residues" evidence="6">
    <location>
        <begin position="12"/>
        <end position="21"/>
    </location>
</feature>
<comment type="similarity">
    <text evidence="2">Belongs to the Nudix hydrolase family.</text>
</comment>
<evidence type="ECO:0000256" key="3">
    <source>
        <dbReference type="ARBA" id="ARBA00022723"/>
    </source>
</evidence>
<dbReference type="AlphaFoldDB" id="A0A2V0P276"/>
<feature type="domain" description="Nudix hydrolase" evidence="7">
    <location>
        <begin position="26"/>
        <end position="167"/>
    </location>
</feature>
<keyword evidence="3" id="KW-0479">Metal-binding</keyword>
<evidence type="ECO:0000256" key="4">
    <source>
        <dbReference type="ARBA" id="ARBA00022801"/>
    </source>
</evidence>
<evidence type="ECO:0000259" key="7">
    <source>
        <dbReference type="PROSITE" id="PS51462"/>
    </source>
</evidence>
<dbReference type="InterPro" id="IPR020084">
    <property type="entry name" value="NUDIX_hydrolase_CS"/>
</dbReference>
<dbReference type="EMBL" id="BDRX01000036">
    <property type="protein sequence ID" value="GBF92992.1"/>
    <property type="molecule type" value="Genomic_DNA"/>
</dbReference>
<dbReference type="GO" id="GO:0005634">
    <property type="term" value="C:nucleus"/>
    <property type="evidence" value="ECO:0007669"/>
    <property type="project" value="TreeGrafter"/>
</dbReference>
<dbReference type="GO" id="GO:0005737">
    <property type="term" value="C:cytoplasm"/>
    <property type="evidence" value="ECO:0007669"/>
    <property type="project" value="TreeGrafter"/>
</dbReference>
<dbReference type="PROSITE" id="PS00893">
    <property type="entry name" value="NUDIX_BOX"/>
    <property type="match status" value="1"/>
</dbReference>
<evidence type="ECO:0000256" key="5">
    <source>
        <dbReference type="ARBA" id="ARBA00022842"/>
    </source>
</evidence>
<comment type="cofactor">
    <cofactor evidence="1">
        <name>Mg(2+)</name>
        <dbReference type="ChEBI" id="CHEBI:18420"/>
    </cofactor>
</comment>
<dbReference type="InParanoid" id="A0A2V0P276"/>
<gene>
    <name evidence="8" type="ORF">Rsub_05828</name>
</gene>
<dbReference type="InterPro" id="IPR000086">
    <property type="entry name" value="NUDIX_hydrolase_dom"/>
</dbReference>
<dbReference type="FunCoup" id="A0A2V0P276">
    <property type="interactions" value="1055"/>
</dbReference>
<dbReference type="SUPFAM" id="SSF55811">
    <property type="entry name" value="Nudix"/>
    <property type="match status" value="1"/>
</dbReference>
<dbReference type="PROSITE" id="PS51462">
    <property type="entry name" value="NUDIX"/>
    <property type="match status" value="1"/>
</dbReference>
<dbReference type="Gene3D" id="3.90.79.10">
    <property type="entry name" value="Nucleoside Triphosphate Pyrophosphohydrolase"/>
    <property type="match status" value="1"/>
</dbReference>
<keyword evidence="9" id="KW-1185">Reference proteome</keyword>
<evidence type="ECO:0000256" key="1">
    <source>
        <dbReference type="ARBA" id="ARBA00001946"/>
    </source>
</evidence>
<comment type="caution">
    <text evidence="8">The sequence shown here is derived from an EMBL/GenBank/DDBJ whole genome shotgun (WGS) entry which is preliminary data.</text>
</comment>
<name>A0A2V0P276_9CHLO</name>
<dbReference type="Proteomes" id="UP000247498">
    <property type="component" value="Unassembled WGS sequence"/>
</dbReference>
<dbReference type="PANTHER" id="PTHR12629">
    <property type="entry name" value="DIPHOSPHOINOSITOL POLYPHOSPHATE PHOSPHOHYDROLASE"/>
    <property type="match status" value="1"/>
</dbReference>
<dbReference type="PANTHER" id="PTHR12629:SF0">
    <property type="entry name" value="DIPHOSPHOINOSITOL-POLYPHOSPHATE DIPHOSPHATASE"/>
    <property type="match status" value="1"/>
</dbReference>
<keyword evidence="5" id="KW-0460">Magnesium</keyword>
<evidence type="ECO:0000313" key="9">
    <source>
        <dbReference type="Proteomes" id="UP000247498"/>
    </source>
</evidence>
<reference evidence="8 9" key="1">
    <citation type="journal article" date="2018" name="Sci. Rep.">
        <title>Raphidocelis subcapitata (=Pseudokirchneriella subcapitata) provides an insight into genome evolution and environmental adaptations in the Sphaeropleales.</title>
        <authorList>
            <person name="Suzuki S."/>
            <person name="Yamaguchi H."/>
            <person name="Nakajima N."/>
            <person name="Kawachi M."/>
        </authorList>
    </citation>
    <scope>NUCLEOTIDE SEQUENCE [LARGE SCALE GENOMIC DNA]</scope>
    <source>
        <strain evidence="8 9">NIES-35</strain>
    </source>
</reference>
<dbReference type="InterPro" id="IPR015797">
    <property type="entry name" value="NUDIX_hydrolase-like_dom_sf"/>
</dbReference>
<organism evidence="8 9">
    <name type="scientific">Raphidocelis subcapitata</name>
    <dbReference type="NCBI Taxonomy" id="307507"/>
    <lineage>
        <taxon>Eukaryota</taxon>
        <taxon>Viridiplantae</taxon>
        <taxon>Chlorophyta</taxon>
        <taxon>core chlorophytes</taxon>
        <taxon>Chlorophyceae</taxon>
        <taxon>CS clade</taxon>
        <taxon>Sphaeropleales</taxon>
        <taxon>Selenastraceae</taxon>
        <taxon>Raphidocelis</taxon>
    </lineage>
</organism>
<evidence type="ECO:0000256" key="6">
    <source>
        <dbReference type="SAM" id="MobiDB-lite"/>
    </source>
</evidence>
<evidence type="ECO:0000313" key="8">
    <source>
        <dbReference type="EMBL" id="GBF92992.1"/>
    </source>
</evidence>
<dbReference type="InterPro" id="IPR047198">
    <property type="entry name" value="DDP-like_NUDIX"/>
</dbReference>
<dbReference type="Pfam" id="PF00293">
    <property type="entry name" value="NUDIX"/>
    <property type="match status" value="1"/>
</dbReference>
<keyword evidence="4 8" id="KW-0378">Hydrolase</keyword>
<dbReference type="GO" id="GO:0046872">
    <property type="term" value="F:metal ion binding"/>
    <property type="evidence" value="ECO:0007669"/>
    <property type="project" value="UniProtKB-KW"/>
</dbReference>
<feature type="region of interest" description="Disordered" evidence="6">
    <location>
        <begin position="1"/>
        <end position="24"/>
    </location>
</feature>
<dbReference type="OrthoDB" id="2011998at2759"/>
<evidence type="ECO:0000256" key="2">
    <source>
        <dbReference type="ARBA" id="ARBA00005582"/>
    </source>
</evidence>
<proteinExistence type="inferred from homology"/>
<dbReference type="STRING" id="307507.A0A2V0P276"/>
<protein>
    <submittedName>
        <fullName evidence="8">Nudix hydrolase mitochondrial</fullName>
    </submittedName>
</protein>
<sequence length="188" mass="20486">MPTSVGGPPPTTARQGRSNQRYSDDGARLVAGCIPVRYKSGSGGADDVEVLLITSRGGKGWVFPKGGWEADETVEAAAKRETVEEAGVRGTIEHPKVGVFNFQSAKQARLNSTHQGRCAAHIFVLRVGEELEAWPEHSQRQRRWMSLPDATVSCRHQWMRDALTKWARSKGWEVPDADAEAAGAHALA</sequence>
<dbReference type="CDD" id="cd04666">
    <property type="entry name" value="NUDIX_DIPP2_like_Nudt4"/>
    <property type="match status" value="1"/>
</dbReference>